<protein>
    <submittedName>
        <fullName evidence="2">Uncharacterized protein</fullName>
    </submittedName>
</protein>
<evidence type="ECO:0000313" key="2">
    <source>
        <dbReference type="EMBL" id="PMD51077.1"/>
    </source>
</evidence>
<dbReference type="OrthoDB" id="10483821at2759"/>
<evidence type="ECO:0000256" key="1">
    <source>
        <dbReference type="SAM" id="MobiDB-lite"/>
    </source>
</evidence>
<accession>A0A2J6SJZ0</accession>
<feature type="compositionally biased region" description="Polar residues" evidence="1">
    <location>
        <begin position="24"/>
        <end position="34"/>
    </location>
</feature>
<evidence type="ECO:0000313" key="3">
    <source>
        <dbReference type="Proteomes" id="UP000235371"/>
    </source>
</evidence>
<name>A0A2J6SJZ0_9HELO</name>
<reference evidence="2 3" key="1">
    <citation type="submission" date="2016-04" db="EMBL/GenBank/DDBJ databases">
        <title>A degradative enzymes factory behind the ericoid mycorrhizal symbiosis.</title>
        <authorList>
            <consortium name="DOE Joint Genome Institute"/>
            <person name="Martino E."/>
            <person name="Morin E."/>
            <person name="Grelet G."/>
            <person name="Kuo A."/>
            <person name="Kohler A."/>
            <person name="Daghino S."/>
            <person name="Barry K."/>
            <person name="Choi C."/>
            <person name="Cichocki N."/>
            <person name="Clum A."/>
            <person name="Copeland A."/>
            <person name="Hainaut M."/>
            <person name="Haridas S."/>
            <person name="Labutti K."/>
            <person name="Lindquist E."/>
            <person name="Lipzen A."/>
            <person name="Khouja H.-R."/>
            <person name="Murat C."/>
            <person name="Ohm R."/>
            <person name="Olson A."/>
            <person name="Spatafora J."/>
            <person name="Veneault-Fourrey C."/>
            <person name="Henrissat B."/>
            <person name="Grigoriev I."/>
            <person name="Martin F."/>
            <person name="Perotto S."/>
        </authorList>
    </citation>
    <scope>NUCLEOTIDE SEQUENCE [LARGE SCALE GENOMIC DNA]</scope>
    <source>
        <strain evidence="2 3">E</strain>
    </source>
</reference>
<dbReference type="InParanoid" id="A0A2J6SJZ0"/>
<gene>
    <name evidence="2" type="ORF">K444DRAFT_224304</name>
</gene>
<organism evidence="2 3">
    <name type="scientific">Hyaloscypha bicolor E</name>
    <dbReference type="NCBI Taxonomy" id="1095630"/>
    <lineage>
        <taxon>Eukaryota</taxon>
        <taxon>Fungi</taxon>
        <taxon>Dikarya</taxon>
        <taxon>Ascomycota</taxon>
        <taxon>Pezizomycotina</taxon>
        <taxon>Leotiomycetes</taxon>
        <taxon>Helotiales</taxon>
        <taxon>Hyaloscyphaceae</taxon>
        <taxon>Hyaloscypha</taxon>
        <taxon>Hyaloscypha bicolor</taxon>
    </lineage>
</organism>
<sequence length="250" mass="28928">MAAPAVEQQADRNYTSPDDPLPSSHASPSPNQKSPYAALFDDIPSTPPDWGLHLFGLSQPKHPGLTDTSTLPDYESLRDDYERLREEWNTISTDFDERMKWLDDLEEHHDHINAHKFVTWMRENPEPRLIQAKSVINTVFVRLLRKVDWIQNNEDLGTVNERLWSRHISIEPNLYVGRYKDTVLKLRLNGRALNPPKADIATCKSYGITSVYQRSLLAIRYKPLGEEDHSKRVFLFVTLGKLIYMCLQTK</sequence>
<dbReference type="GeneID" id="36579261"/>
<dbReference type="Proteomes" id="UP000235371">
    <property type="component" value="Unassembled WGS sequence"/>
</dbReference>
<dbReference type="RefSeq" id="XP_024727981.1">
    <property type="nucleotide sequence ID" value="XM_024871179.1"/>
</dbReference>
<feature type="region of interest" description="Disordered" evidence="1">
    <location>
        <begin position="1"/>
        <end position="42"/>
    </location>
</feature>
<keyword evidence="3" id="KW-1185">Reference proteome</keyword>
<dbReference type="AlphaFoldDB" id="A0A2J6SJZ0"/>
<dbReference type="EMBL" id="KZ613912">
    <property type="protein sequence ID" value="PMD51077.1"/>
    <property type="molecule type" value="Genomic_DNA"/>
</dbReference>
<proteinExistence type="predicted"/>